<evidence type="ECO:0000259" key="3">
    <source>
        <dbReference type="Pfam" id="PF02384"/>
    </source>
</evidence>
<keyword evidence="2" id="KW-0680">Restriction system</keyword>
<dbReference type="Proteomes" id="UP000005540">
    <property type="component" value="Unassembled WGS sequence"/>
</dbReference>
<dbReference type="Pfam" id="PF02384">
    <property type="entry name" value="N6_Mtase"/>
    <property type="match status" value="1"/>
</dbReference>
<keyword evidence="5" id="KW-1185">Reference proteome</keyword>
<name>C4FI04_9AQUI</name>
<accession>C4FI04</accession>
<evidence type="ECO:0000256" key="2">
    <source>
        <dbReference type="ARBA" id="ARBA00022747"/>
    </source>
</evidence>
<dbReference type="Gene3D" id="3.40.50.150">
    <property type="entry name" value="Vaccinia Virus protein VP39"/>
    <property type="match status" value="1"/>
</dbReference>
<feature type="domain" description="DNA methylase adenine-specific" evidence="3">
    <location>
        <begin position="364"/>
        <end position="653"/>
    </location>
</feature>
<dbReference type="InterPro" id="IPR052916">
    <property type="entry name" value="Type-I_RE_MTase_Subunit"/>
</dbReference>
<organism evidence="4 5">
    <name type="scientific">Sulfurihydrogenibium yellowstonense SS-5</name>
    <dbReference type="NCBI Taxonomy" id="432331"/>
    <lineage>
        <taxon>Bacteria</taxon>
        <taxon>Pseudomonadati</taxon>
        <taxon>Aquificota</taxon>
        <taxon>Aquificia</taxon>
        <taxon>Aquificales</taxon>
        <taxon>Hydrogenothermaceae</taxon>
        <taxon>Sulfurihydrogenibium</taxon>
    </lineage>
</organism>
<dbReference type="GO" id="GO:0008170">
    <property type="term" value="F:N-methyltransferase activity"/>
    <property type="evidence" value="ECO:0007669"/>
    <property type="project" value="InterPro"/>
</dbReference>
<gene>
    <name evidence="4" type="ORF">SULYE_0188</name>
</gene>
<dbReference type="GO" id="GO:0032259">
    <property type="term" value="P:methylation"/>
    <property type="evidence" value="ECO:0007669"/>
    <property type="project" value="InterPro"/>
</dbReference>
<dbReference type="PROSITE" id="PS00092">
    <property type="entry name" value="N6_MTASE"/>
    <property type="match status" value="1"/>
</dbReference>
<sequence>MAKSFFEAKVEFDERYKNITVLPQSLVPVNGRIIQNISIKNQKGENTEEYYKWQFIYALIHSGLCPKDFIGVEVWFPKGNPSSRPIILDGAIFDDSNWLHHYHNFWQNKDQSSLEWLRNHLIGVIEFKKEDGRDIEKYINQQLKPAMKESDRKFVIGFYYDTERLWIFQKSGNKILRYDESKNEKGENSGIKDLSLYLPDSYSIIPSFNDINKIVKPTTIDRTQRTTDDLEVISSIHTKQINDSLSNILRTLDKVGLVNQIGYEILIQMLALKIFDEKANKIDKNRTLKFYISQDERNYSSLADPSIQQFIRRIENLYNEAKGSYRTILGQSIINFKDSSHISAIVSIVENFQDYSFVNSYKTDIYQLVFYRFANEFAKERKGQFITPIWLIDFLVKIVNPRGNETVIDPCVGIADFLSLSFVNSNPKLKDDNLYGIDNDRQMIMLAQLNMLLNGDGNAKLYYIPDKGSIDHKIDIDGKVVKLNPNYHKNGNWDNWPDTTELKKFDVVLTNPPFGEDRAYKAFTTEDKEIAECYELWHLNKQGNWIDLGLIFLENAVRLLKENGRMGIILSNSIASIDRWKKARRWFIENMRIVALFDLPPNIFADTGVNTTIIVAYKPKKEELEKLKNQNYEVFIKDIKRVGYEVRTSKRVKYYNPIWKINEQTFDVETDEKGNPLLDEEFTETIEEFRNWAKSQEKTLRDIFIGE</sequence>
<dbReference type="GO" id="GO:0009307">
    <property type="term" value="P:DNA restriction-modification system"/>
    <property type="evidence" value="ECO:0007669"/>
    <property type="project" value="UniProtKB-KW"/>
</dbReference>
<dbReference type="SUPFAM" id="SSF53335">
    <property type="entry name" value="S-adenosyl-L-methionine-dependent methyltransferases"/>
    <property type="match status" value="1"/>
</dbReference>
<protein>
    <submittedName>
        <fullName evidence="4">Putative type I restriction-modification system, M subunit</fullName>
    </submittedName>
</protein>
<dbReference type="InterPro" id="IPR003356">
    <property type="entry name" value="DNA_methylase_A-5"/>
</dbReference>
<proteinExistence type="inferred from homology"/>
<dbReference type="RefSeq" id="WP_007545602.1">
    <property type="nucleotide sequence ID" value="NZ_ABZS01000011.1"/>
</dbReference>
<comment type="similarity">
    <text evidence="1">Belongs to the N(4)/N(6)-methyltransferase family.</text>
</comment>
<dbReference type="AlphaFoldDB" id="C4FI04"/>
<dbReference type="PRINTS" id="PR00507">
    <property type="entry name" value="N12N6MTFRASE"/>
</dbReference>
<dbReference type="PANTHER" id="PTHR42998:SF1">
    <property type="entry name" value="TYPE I RESTRICTION ENZYME HINDI METHYLASE SUBUNIT"/>
    <property type="match status" value="1"/>
</dbReference>
<evidence type="ECO:0000256" key="1">
    <source>
        <dbReference type="ARBA" id="ARBA00006594"/>
    </source>
</evidence>
<dbReference type="PANTHER" id="PTHR42998">
    <property type="entry name" value="TYPE I RESTRICTION ENZYME HINDVIIP M PROTEIN-RELATED"/>
    <property type="match status" value="1"/>
</dbReference>
<reference evidence="4 5" key="1">
    <citation type="submission" date="2009-04" db="EMBL/GenBank/DDBJ databases">
        <authorList>
            <person name="Reysenbach A.-L."/>
            <person name="Heidelberg J.F."/>
            <person name="Nelson W.C."/>
        </authorList>
    </citation>
    <scope>NUCLEOTIDE SEQUENCE [LARGE SCALE GENOMIC DNA]</scope>
    <source>
        <strain evidence="4 5">SS-5</strain>
    </source>
</reference>
<evidence type="ECO:0000313" key="5">
    <source>
        <dbReference type="Proteomes" id="UP000005540"/>
    </source>
</evidence>
<dbReference type="OrthoDB" id="12382at2"/>
<comment type="caution">
    <text evidence="4">The sequence shown here is derived from an EMBL/GenBank/DDBJ whole genome shotgun (WGS) entry which is preliminary data.</text>
</comment>
<dbReference type="InterPro" id="IPR002052">
    <property type="entry name" value="DNA_methylase_N6_adenine_CS"/>
</dbReference>
<dbReference type="EMBL" id="ABZS01000011">
    <property type="protein sequence ID" value="EEP61285.1"/>
    <property type="molecule type" value="Genomic_DNA"/>
</dbReference>
<evidence type="ECO:0000313" key="4">
    <source>
        <dbReference type="EMBL" id="EEP61285.1"/>
    </source>
</evidence>
<dbReference type="GO" id="GO:0003677">
    <property type="term" value="F:DNA binding"/>
    <property type="evidence" value="ECO:0007669"/>
    <property type="project" value="InterPro"/>
</dbReference>
<dbReference type="InterPro" id="IPR029063">
    <property type="entry name" value="SAM-dependent_MTases_sf"/>
</dbReference>